<feature type="signal peptide" evidence="1">
    <location>
        <begin position="1"/>
        <end position="20"/>
    </location>
</feature>
<protein>
    <recommendedName>
        <fullName evidence="4">Rap1a immunity protein domain-containing protein</fullName>
    </recommendedName>
</protein>
<feature type="chain" id="PRO_5018278111" description="Rap1a immunity protein domain-containing protein" evidence="1">
    <location>
        <begin position="21"/>
        <end position="107"/>
    </location>
</feature>
<dbReference type="EMBL" id="RQXT01000061">
    <property type="protein sequence ID" value="RRH91907.1"/>
    <property type="molecule type" value="Genomic_DNA"/>
</dbReference>
<gene>
    <name evidence="2" type="ORF">EH240_31685</name>
</gene>
<dbReference type="AlphaFoldDB" id="A0A3P3F0A6"/>
<proteinExistence type="predicted"/>
<keyword evidence="1" id="KW-0732">Signal</keyword>
<dbReference type="RefSeq" id="WP_125005946.1">
    <property type="nucleotide sequence ID" value="NZ_RQXT01000061.1"/>
</dbReference>
<sequence>MKAAIHLSVVAAMLIGTANAETPREAYEGCLAATMDRILPTVCGREDVIAKMIIYECTPQLLTLVQSMPPPKTLERAALPEITPLDETDHITSYLMKHWGLLACTTN</sequence>
<name>A0A3P3F0A6_9HYPH</name>
<evidence type="ECO:0000256" key="1">
    <source>
        <dbReference type="SAM" id="SignalP"/>
    </source>
</evidence>
<accession>A0A3P3F0A6</accession>
<evidence type="ECO:0000313" key="3">
    <source>
        <dbReference type="Proteomes" id="UP000273786"/>
    </source>
</evidence>
<evidence type="ECO:0000313" key="2">
    <source>
        <dbReference type="EMBL" id="RRH91907.1"/>
    </source>
</evidence>
<comment type="caution">
    <text evidence="2">The sequence shown here is derived from an EMBL/GenBank/DDBJ whole genome shotgun (WGS) entry which is preliminary data.</text>
</comment>
<dbReference type="Proteomes" id="UP000273786">
    <property type="component" value="Unassembled WGS sequence"/>
</dbReference>
<keyword evidence="3" id="KW-1185">Reference proteome</keyword>
<reference evidence="2 3" key="1">
    <citation type="submission" date="2018-11" db="EMBL/GenBank/DDBJ databases">
        <title>the genome of Mesorhizobium tamadayense DSM 28320.</title>
        <authorList>
            <person name="Gao J."/>
        </authorList>
    </citation>
    <scope>NUCLEOTIDE SEQUENCE [LARGE SCALE GENOMIC DNA]</scope>
    <source>
        <strain evidence="2 3">DSM 28320</strain>
    </source>
</reference>
<evidence type="ECO:0008006" key="4">
    <source>
        <dbReference type="Google" id="ProtNLM"/>
    </source>
</evidence>
<organism evidence="2 3">
    <name type="scientific">Mesorhizobium tamadayense</name>
    <dbReference type="NCBI Taxonomy" id="425306"/>
    <lineage>
        <taxon>Bacteria</taxon>
        <taxon>Pseudomonadati</taxon>
        <taxon>Pseudomonadota</taxon>
        <taxon>Alphaproteobacteria</taxon>
        <taxon>Hyphomicrobiales</taxon>
        <taxon>Phyllobacteriaceae</taxon>
        <taxon>Mesorhizobium</taxon>
    </lineage>
</organism>
<dbReference type="OrthoDB" id="8100999at2"/>